<evidence type="ECO:0000313" key="4">
    <source>
        <dbReference type="Proteomes" id="UP000215506"/>
    </source>
</evidence>
<dbReference type="InterPro" id="IPR018929">
    <property type="entry name" value="DUF2510"/>
</dbReference>
<evidence type="ECO:0000259" key="2">
    <source>
        <dbReference type="SMART" id="SM00507"/>
    </source>
</evidence>
<comment type="caution">
    <text evidence="3">The sequence shown here is derived from an EMBL/GenBank/DDBJ whole genome shotgun (WGS) entry which is preliminary data.</text>
</comment>
<sequence>MTTMRPTVDGDATPVPTSLLSVLVSWRSTALLDAHAVLLTAGGRVRSARDVVYFNAPRHPSQAVTVDQDPQPGTARLSVSLPRTEAEIVRILITGSGPDQPLTALPGLAVAVEDAEGLVARADVAAEPGARAAVFAEFRRAEDRWWFVRGGPQHADAAELFTTFGAPVADSAQHRSQRLSLRRTRFAAPMPPPRDARPDWHPDPADAASLRWWDGSRWTEQTLPGPPTDPRGCPRCGRRRGWRLLGAAPCRTCAAEVEDYLSEWRMRALRVLTTTGPSGPDWDELWTRIRHRRIDPDTARAALRGPAVAHLERTAAFALADGTITGAALERFDATVAALGVRDGAVEELRRSLRRLRILSRLRAGELPVIAVPDLHLDPQERVHLDTAATRIRRTGRGAHASPGRLICSNRKLRFIGPDAGIEIPWARAVSVSATETGVTVAATSARGGAEFDVEEPELVAAIVEGALRVAKRLTVAPGRRDSRSIAPDIKAEVWHRDGGRCVECGATHYLEFDHIIPLSRGGATSAANLQILCRGCNRDKGDHI</sequence>
<evidence type="ECO:0000313" key="3">
    <source>
        <dbReference type="EMBL" id="OXR44915.1"/>
    </source>
</evidence>
<dbReference type="GO" id="GO:0004519">
    <property type="term" value="F:endonuclease activity"/>
    <property type="evidence" value="ECO:0007669"/>
    <property type="project" value="InterPro"/>
</dbReference>
<dbReference type="PANTHER" id="PTHR32097">
    <property type="entry name" value="CAMP-BINDING PROTEIN 1-RELATED"/>
    <property type="match status" value="1"/>
</dbReference>
<dbReference type="GO" id="GO:0003676">
    <property type="term" value="F:nucleic acid binding"/>
    <property type="evidence" value="ECO:0007669"/>
    <property type="project" value="InterPro"/>
</dbReference>
<organism evidence="3 4">
    <name type="scientific">Nocardia cerradoensis</name>
    <dbReference type="NCBI Taxonomy" id="85688"/>
    <lineage>
        <taxon>Bacteria</taxon>
        <taxon>Bacillati</taxon>
        <taxon>Actinomycetota</taxon>
        <taxon>Actinomycetes</taxon>
        <taxon>Mycobacteriales</taxon>
        <taxon>Nocardiaceae</taxon>
        <taxon>Nocardia</taxon>
    </lineage>
</organism>
<dbReference type="CDD" id="cd06974">
    <property type="entry name" value="TerD_like"/>
    <property type="match status" value="1"/>
</dbReference>
<dbReference type="Pfam" id="PF01844">
    <property type="entry name" value="HNH"/>
    <property type="match status" value="1"/>
</dbReference>
<dbReference type="InterPro" id="IPR002711">
    <property type="entry name" value="HNH"/>
</dbReference>
<dbReference type="PANTHER" id="PTHR32097:SF4">
    <property type="entry name" value="GENERAL STRESS PROTEIN 16U"/>
    <property type="match status" value="1"/>
</dbReference>
<dbReference type="Proteomes" id="UP000215506">
    <property type="component" value="Unassembled WGS sequence"/>
</dbReference>
<dbReference type="AlphaFoldDB" id="A0A231H7V1"/>
<dbReference type="CDD" id="cd00085">
    <property type="entry name" value="HNHc"/>
    <property type="match status" value="1"/>
</dbReference>
<dbReference type="Gene3D" id="2.60.60.30">
    <property type="entry name" value="sav2460 like domains"/>
    <property type="match status" value="1"/>
</dbReference>
<dbReference type="InterPro" id="IPR051324">
    <property type="entry name" value="Stress/Tellurium_Resist"/>
</dbReference>
<dbReference type="GO" id="GO:0008270">
    <property type="term" value="F:zinc ion binding"/>
    <property type="evidence" value="ECO:0007669"/>
    <property type="project" value="InterPro"/>
</dbReference>
<dbReference type="InterPro" id="IPR003615">
    <property type="entry name" value="HNH_nuc"/>
</dbReference>
<evidence type="ECO:0000256" key="1">
    <source>
        <dbReference type="ARBA" id="ARBA00008775"/>
    </source>
</evidence>
<gene>
    <name evidence="3" type="ORF">B7C42_02871</name>
</gene>
<dbReference type="RefSeq" id="WP_223273432.1">
    <property type="nucleotide sequence ID" value="NZ_NGAF01000005.1"/>
</dbReference>
<comment type="similarity">
    <text evidence="1">Belongs to the CAPAB/TerDEXZ family.</text>
</comment>
<proteinExistence type="inferred from homology"/>
<dbReference type="Gene3D" id="1.10.30.50">
    <property type="match status" value="1"/>
</dbReference>
<protein>
    <recommendedName>
        <fullName evidence="2">HNH nuclease domain-containing protein</fullName>
    </recommendedName>
</protein>
<accession>A0A231H7V1</accession>
<dbReference type="SMART" id="SM00507">
    <property type="entry name" value="HNHc"/>
    <property type="match status" value="1"/>
</dbReference>
<feature type="domain" description="HNH nuclease" evidence="2">
    <location>
        <begin position="489"/>
        <end position="539"/>
    </location>
</feature>
<name>A0A231H7V1_9NOCA</name>
<dbReference type="EMBL" id="NGAF01000005">
    <property type="protein sequence ID" value="OXR44915.1"/>
    <property type="molecule type" value="Genomic_DNA"/>
</dbReference>
<dbReference type="Pfam" id="PF02342">
    <property type="entry name" value="TerD"/>
    <property type="match status" value="1"/>
</dbReference>
<dbReference type="InterPro" id="IPR003325">
    <property type="entry name" value="TerD"/>
</dbReference>
<keyword evidence="4" id="KW-1185">Reference proteome</keyword>
<dbReference type="Pfam" id="PF10708">
    <property type="entry name" value="DUF2510"/>
    <property type="match status" value="1"/>
</dbReference>
<reference evidence="3 4" key="1">
    <citation type="submission" date="2017-07" db="EMBL/GenBank/DDBJ databases">
        <title>First draft Genome Sequence of Nocardia cerradoensis isolated from human infection.</title>
        <authorList>
            <person name="Carrasco G."/>
        </authorList>
    </citation>
    <scope>NUCLEOTIDE SEQUENCE [LARGE SCALE GENOMIC DNA]</scope>
    <source>
        <strain evidence="3 4">CNM20130759</strain>
    </source>
</reference>